<keyword evidence="2" id="KW-1185">Reference proteome</keyword>
<protein>
    <submittedName>
        <fullName evidence="1">Uncharacterized protein</fullName>
    </submittedName>
</protein>
<sequence length="100" mass="10374">MTCGPVPVRMGAWVFVEDDVPHPVQSVLDAPTAGMGEPTCSSQGAVTDYGSWPGRTGYTGGPYNALECWNLSGVVCGVAVGPYGQAYLSIPATGVSHARW</sequence>
<accession>A0A1G6URR9</accession>
<dbReference type="Proteomes" id="UP000199417">
    <property type="component" value="Unassembled WGS sequence"/>
</dbReference>
<dbReference type="EMBL" id="FNAB01000004">
    <property type="protein sequence ID" value="SDD43924.1"/>
    <property type="molecule type" value="Genomic_DNA"/>
</dbReference>
<gene>
    <name evidence="1" type="ORF">SAMN05444580_104276</name>
</gene>
<organism evidence="1 2">
    <name type="scientific">Rhodococcus tukisamuensis</name>
    <dbReference type="NCBI Taxonomy" id="168276"/>
    <lineage>
        <taxon>Bacteria</taxon>
        <taxon>Bacillati</taxon>
        <taxon>Actinomycetota</taxon>
        <taxon>Actinomycetes</taxon>
        <taxon>Mycobacteriales</taxon>
        <taxon>Nocardiaceae</taxon>
        <taxon>Rhodococcus</taxon>
    </lineage>
</organism>
<evidence type="ECO:0000313" key="1">
    <source>
        <dbReference type="EMBL" id="SDD43924.1"/>
    </source>
</evidence>
<evidence type="ECO:0000313" key="2">
    <source>
        <dbReference type="Proteomes" id="UP000199417"/>
    </source>
</evidence>
<dbReference type="STRING" id="168276.SAMN05444580_104276"/>
<reference evidence="1 2" key="1">
    <citation type="submission" date="2016-10" db="EMBL/GenBank/DDBJ databases">
        <authorList>
            <person name="de Groot N.N."/>
        </authorList>
    </citation>
    <scope>NUCLEOTIDE SEQUENCE [LARGE SCALE GENOMIC DNA]</scope>
    <source>
        <strain evidence="1 2">JCM 11308</strain>
    </source>
</reference>
<proteinExistence type="predicted"/>
<dbReference type="AlphaFoldDB" id="A0A1G6URR9"/>
<name>A0A1G6URR9_9NOCA</name>